<dbReference type="WBParaSite" id="MCU_005679-RA">
    <property type="protein sequence ID" value="MCU_005679-RA"/>
    <property type="gene ID" value="MCU_005679"/>
</dbReference>
<dbReference type="PANTHER" id="PTHR18966">
    <property type="entry name" value="IONOTROPIC GLUTAMATE RECEPTOR"/>
    <property type="match status" value="1"/>
</dbReference>
<keyword evidence="6 12" id="KW-0472">Membrane</keyword>
<keyword evidence="7" id="KW-0675">Receptor</keyword>
<feature type="domain" description="Ionotropic glutamate receptor C-terminal" evidence="13">
    <location>
        <begin position="1"/>
        <end position="105"/>
    </location>
</feature>
<feature type="compositionally biased region" description="Polar residues" evidence="11">
    <location>
        <begin position="227"/>
        <end position="236"/>
    </location>
</feature>
<evidence type="ECO:0000256" key="7">
    <source>
        <dbReference type="ARBA" id="ARBA00023170"/>
    </source>
</evidence>
<evidence type="ECO:0000256" key="2">
    <source>
        <dbReference type="ARBA" id="ARBA00022448"/>
    </source>
</evidence>
<proteinExistence type="predicted"/>
<evidence type="ECO:0000256" key="11">
    <source>
        <dbReference type="SAM" id="MobiDB-lite"/>
    </source>
</evidence>
<dbReference type="Gene3D" id="3.40.190.10">
    <property type="entry name" value="Periplasmic binding protein-like II"/>
    <property type="match status" value="2"/>
</dbReference>
<dbReference type="SMART" id="SM00079">
    <property type="entry name" value="PBPe"/>
    <property type="match status" value="1"/>
</dbReference>
<feature type="region of interest" description="Disordered" evidence="11">
    <location>
        <begin position="226"/>
        <end position="273"/>
    </location>
</feature>
<sequence length="273" mass="30058">MYFKSQVELDTIYRTMEGRNVDTVEEGIQAVKSGALKAFIWDSARLNYEASRDCDLVTTGDVFGRTGYGLAMKKGNPWIYELSQAVLNFHERGFMEQLDTQWIFDSAESEECAKMESSPATLELTNMAGVFIMVAVGILAGLFLLLIELVCNRSKSAQAKQTVSSTKKNRWLEASGHDEVTNPFIFMDECTARQQTAASTSSEKASTPGVEYYLPQAVLRSPIRSAAATTSANQQPGRCGNRVAPHTKPHRPKVMASSETSSPPSRSVQTLHV</sequence>
<comment type="subcellular location">
    <subcellularLocation>
        <location evidence="1">Membrane</location>
        <topology evidence="1">Multi-pass membrane protein</topology>
    </subcellularLocation>
</comment>
<protein>
    <submittedName>
        <fullName evidence="14">PBPe domain-containing protein</fullName>
    </submittedName>
</protein>
<evidence type="ECO:0000256" key="3">
    <source>
        <dbReference type="ARBA" id="ARBA00022692"/>
    </source>
</evidence>
<keyword evidence="5" id="KW-0406">Ion transport</keyword>
<keyword evidence="2" id="KW-0813">Transport</keyword>
<evidence type="ECO:0000256" key="10">
    <source>
        <dbReference type="ARBA" id="ARBA00023303"/>
    </source>
</evidence>
<evidence type="ECO:0000256" key="9">
    <source>
        <dbReference type="ARBA" id="ARBA00023286"/>
    </source>
</evidence>
<evidence type="ECO:0000259" key="13">
    <source>
        <dbReference type="SMART" id="SM00079"/>
    </source>
</evidence>
<keyword evidence="10" id="KW-0407">Ion channel</keyword>
<feature type="transmembrane region" description="Helical" evidence="12">
    <location>
        <begin position="127"/>
        <end position="151"/>
    </location>
</feature>
<dbReference type="InterPro" id="IPR001320">
    <property type="entry name" value="Iontro_rcpt_C"/>
</dbReference>
<accession>A0A5K3F939</accession>
<reference evidence="14" key="1">
    <citation type="submission" date="2019-11" db="UniProtKB">
        <authorList>
            <consortium name="WormBaseParasite"/>
        </authorList>
    </citation>
    <scope>IDENTIFICATION</scope>
</reference>
<evidence type="ECO:0000256" key="4">
    <source>
        <dbReference type="ARBA" id="ARBA00022989"/>
    </source>
</evidence>
<dbReference type="SUPFAM" id="SSF53850">
    <property type="entry name" value="Periplasmic binding protein-like II"/>
    <property type="match status" value="1"/>
</dbReference>
<name>A0A5K3F939_MESCO</name>
<evidence type="ECO:0000256" key="1">
    <source>
        <dbReference type="ARBA" id="ARBA00004141"/>
    </source>
</evidence>
<dbReference type="AlphaFoldDB" id="A0A5K3F939"/>
<feature type="compositionally biased region" description="Low complexity" evidence="11">
    <location>
        <begin position="257"/>
        <end position="267"/>
    </location>
</feature>
<dbReference type="InterPro" id="IPR015683">
    <property type="entry name" value="Ionotropic_Glu_rcpt"/>
</dbReference>
<keyword evidence="3 12" id="KW-0812">Transmembrane</keyword>
<evidence type="ECO:0000256" key="5">
    <source>
        <dbReference type="ARBA" id="ARBA00023065"/>
    </source>
</evidence>
<keyword evidence="4 12" id="KW-1133">Transmembrane helix</keyword>
<dbReference type="GO" id="GO:0016020">
    <property type="term" value="C:membrane"/>
    <property type="evidence" value="ECO:0007669"/>
    <property type="project" value="UniProtKB-SubCell"/>
</dbReference>
<evidence type="ECO:0000313" key="14">
    <source>
        <dbReference type="WBParaSite" id="MCU_005679-RA"/>
    </source>
</evidence>
<evidence type="ECO:0000256" key="12">
    <source>
        <dbReference type="SAM" id="Phobius"/>
    </source>
</evidence>
<evidence type="ECO:0000256" key="6">
    <source>
        <dbReference type="ARBA" id="ARBA00023136"/>
    </source>
</evidence>
<evidence type="ECO:0000256" key="8">
    <source>
        <dbReference type="ARBA" id="ARBA00023180"/>
    </source>
</evidence>
<keyword evidence="9" id="KW-1071">Ligand-gated ion channel</keyword>
<organism evidence="14">
    <name type="scientific">Mesocestoides corti</name>
    <name type="common">Flatworm</name>
    <dbReference type="NCBI Taxonomy" id="53468"/>
    <lineage>
        <taxon>Eukaryota</taxon>
        <taxon>Metazoa</taxon>
        <taxon>Spiralia</taxon>
        <taxon>Lophotrochozoa</taxon>
        <taxon>Platyhelminthes</taxon>
        <taxon>Cestoda</taxon>
        <taxon>Eucestoda</taxon>
        <taxon>Cyclophyllidea</taxon>
        <taxon>Mesocestoididae</taxon>
        <taxon>Mesocestoides</taxon>
    </lineage>
</organism>
<dbReference type="GO" id="GO:0015276">
    <property type="term" value="F:ligand-gated monoatomic ion channel activity"/>
    <property type="evidence" value="ECO:0007669"/>
    <property type="project" value="InterPro"/>
</dbReference>
<keyword evidence="8" id="KW-0325">Glycoprotein</keyword>